<evidence type="ECO:0000313" key="12">
    <source>
        <dbReference type="Proteomes" id="UP001500604"/>
    </source>
</evidence>
<organism evidence="11 12">
    <name type="scientific">Kistimonas scapharcae</name>
    <dbReference type="NCBI Taxonomy" id="1036133"/>
    <lineage>
        <taxon>Bacteria</taxon>
        <taxon>Pseudomonadati</taxon>
        <taxon>Pseudomonadota</taxon>
        <taxon>Gammaproteobacteria</taxon>
        <taxon>Oceanospirillales</taxon>
        <taxon>Endozoicomonadaceae</taxon>
        <taxon>Kistimonas</taxon>
    </lineage>
</organism>
<dbReference type="HAMAP" id="MF_01464_B">
    <property type="entry name" value="SecF_B"/>
    <property type="match status" value="1"/>
</dbReference>
<evidence type="ECO:0000256" key="8">
    <source>
        <dbReference type="ARBA" id="ARBA00023136"/>
    </source>
</evidence>
<feature type="transmembrane region" description="Helical" evidence="9">
    <location>
        <begin position="26"/>
        <end position="45"/>
    </location>
</feature>
<dbReference type="NCBIfam" id="TIGR00916">
    <property type="entry name" value="2A0604s01"/>
    <property type="match status" value="1"/>
</dbReference>
<feature type="transmembrane region" description="Helical" evidence="9">
    <location>
        <begin position="194"/>
        <end position="215"/>
    </location>
</feature>
<dbReference type="Gene3D" id="1.20.1640.10">
    <property type="entry name" value="Multidrug efflux transporter AcrB transmembrane domain"/>
    <property type="match status" value="1"/>
</dbReference>
<evidence type="ECO:0000256" key="5">
    <source>
        <dbReference type="ARBA" id="ARBA00022927"/>
    </source>
</evidence>
<feature type="transmembrane region" description="Helical" evidence="9">
    <location>
        <begin position="270"/>
        <end position="294"/>
    </location>
</feature>
<dbReference type="Pfam" id="PF02355">
    <property type="entry name" value="SecD_SecF_C"/>
    <property type="match status" value="1"/>
</dbReference>
<reference evidence="12" key="1">
    <citation type="journal article" date="2019" name="Int. J. Syst. Evol. Microbiol.">
        <title>The Global Catalogue of Microorganisms (GCM) 10K type strain sequencing project: providing services to taxonomists for standard genome sequencing and annotation.</title>
        <authorList>
            <consortium name="The Broad Institute Genomics Platform"/>
            <consortium name="The Broad Institute Genome Sequencing Center for Infectious Disease"/>
            <person name="Wu L."/>
            <person name="Ma J."/>
        </authorList>
    </citation>
    <scope>NUCLEOTIDE SEQUENCE [LARGE SCALE GENOMIC DNA]</scope>
    <source>
        <strain evidence="12">JCM 17805</strain>
    </source>
</reference>
<keyword evidence="5 9" id="KW-0653">Protein transport</keyword>
<keyword evidence="6 9" id="KW-1133">Transmembrane helix</keyword>
<dbReference type="InterPro" id="IPR055344">
    <property type="entry name" value="SecD_SecF_C_bact"/>
</dbReference>
<evidence type="ECO:0000256" key="3">
    <source>
        <dbReference type="ARBA" id="ARBA00022475"/>
    </source>
</evidence>
<comment type="function">
    <text evidence="9">Part of the Sec protein translocase complex. Interacts with the SecYEG preprotein conducting channel. SecDF uses the proton motive force (PMF) to complete protein translocation after the ATP-dependent function of SecA.</text>
</comment>
<gene>
    <name evidence="9 11" type="primary">secF</name>
    <name evidence="11" type="ORF">GCM10023116_34570</name>
</gene>
<dbReference type="EMBL" id="BAABFL010000440">
    <property type="protein sequence ID" value="GAA4651174.1"/>
    <property type="molecule type" value="Genomic_DNA"/>
</dbReference>
<dbReference type="InterPro" id="IPR022813">
    <property type="entry name" value="SecD/SecF_arch_bac"/>
</dbReference>
<evidence type="ECO:0000256" key="2">
    <source>
        <dbReference type="ARBA" id="ARBA00022448"/>
    </source>
</evidence>
<proteinExistence type="inferred from homology"/>
<dbReference type="NCBIfam" id="TIGR00966">
    <property type="entry name" value="transloc_SecF"/>
    <property type="match status" value="1"/>
</dbReference>
<comment type="subcellular location">
    <subcellularLocation>
        <location evidence="1 9">Cell membrane</location>
        <topology evidence="1 9">Multi-pass membrane protein</topology>
    </subcellularLocation>
</comment>
<sequence>MAGEKSTSDTAGKPDMKVINFMKVRTLATVLSVILVLGSVVSLAVNGINWGLDFTGGTLVELSYDKPANISEIRDQLEAMGHGDAIAQEFGSESDVLIRIPGDMATLGNRVSENLAAQYDGKVQVKRVEFVGPQVGDRLREQGGLGMLMALGLVMAYIAFRFQFKFSVGAVTSLAHDAIVVLGVFSFFQLQFDLTVMAALLAVIGYSLNDTIIVYDRVRENFRKMRKGTAIEIINVSLTQTLGRTLATSGTTIMVLLSLFFLGGDMIHNFSVALLIGIVIGTSSSIYIACNVLLYMNISREDLIIPVKKDDELDDMP</sequence>
<protein>
    <recommendedName>
        <fullName evidence="9">Protein-export membrane protein SecF</fullName>
    </recommendedName>
</protein>
<feature type="transmembrane region" description="Helical" evidence="9">
    <location>
        <begin position="167"/>
        <end position="188"/>
    </location>
</feature>
<dbReference type="PANTHER" id="PTHR30081">
    <property type="entry name" value="PROTEIN-EXPORT MEMBRANE PROTEIN SEC"/>
    <property type="match status" value="1"/>
</dbReference>
<evidence type="ECO:0000256" key="6">
    <source>
        <dbReference type="ARBA" id="ARBA00022989"/>
    </source>
</evidence>
<evidence type="ECO:0000256" key="1">
    <source>
        <dbReference type="ARBA" id="ARBA00004651"/>
    </source>
</evidence>
<evidence type="ECO:0000259" key="10">
    <source>
        <dbReference type="Pfam" id="PF02355"/>
    </source>
</evidence>
<dbReference type="Proteomes" id="UP001500604">
    <property type="component" value="Unassembled WGS sequence"/>
</dbReference>
<dbReference type="RefSeq" id="WP_345197504.1">
    <property type="nucleotide sequence ID" value="NZ_BAABFL010000440.1"/>
</dbReference>
<feature type="transmembrane region" description="Helical" evidence="9">
    <location>
        <begin position="143"/>
        <end position="160"/>
    </location>
</feature>
<keyword evidence="12" id="KW-1185">Reference proteome</keyword>
<name>A0ABP8V5A5_9GAMM</name>
<comment type="similarity">
    <text evidence="9">Belongs to the SecD/SecF family. SecF subfamily.</text>
</comment>
<keyword evidence="4 9" id="KW-0812">Transmembrane</keyword>
<comment type="subunit">
    <text evidence="9">Forms a complex with SecD. Part of the essential Sec protein translocation apparatus which comprises SecA, SecYEG and auxiliary proteins SecDF-YajC and YidC.</text>
</comment>
<dbReference type="InterPro" id="IPR022646">
    <property type="entry name" value="SecD/SecF_CS"/>
</dbReference>
<dbReference type="InterPro" id="IPR005665">
    <property type="entry name" value="SecF_bac"/>
</dbReference>
<keyword evidence="2 9" id="KW-0813">Transport</keyword>
<dbReference type="PANTHER" id="PTHR30081:SF8">
    <property type="entry name" value="PROTEIN TRANSLOCASE SUBUNIT SECF"/>
    <property type="match status" value="1"/>
</dbReference>
<evidence type="ECO:0000256" key="4">
    <source>
        <dbReference type="ARBA" id="ARBA00022692"/>
    </source>
</evidence>
<keyword evidence="3 9" id="KW-1003">Cell membrane</keyword>
<feature type="domain" description="Protein export membrane protein SecD/SecF C-terminal" evidence="10">
    <location>
        <begin position="113"/>
        <end position="297"/>
    </location>
</feature>
<dbReference type="PRINTS" id="PR01755">
    <property type="entry name" value="SECFTRNLCASE"/>
</dbReference>
<keyword evidence="7 9" id="KW-0811">Translocation</keyword>
<feature type="transmembrane region" description="Helical" evidence="9">
    <location>
        <begin position="246"/>
        <end position="264"/>
    </location>
</feature>
<dbReference type="SUPFAM" id="SSF82866">
    <property type="entry name" value="Multidrug efflux transporter AcrB transmembrane domain"/>
    <property type="match status" value="1"/>
</dbReference>
<evidence type="ECO:0000256" key="9">
    <source>
        <dbReference type="HAMAP-Rule" id="MF_01464"/>
    </source>
</evidence>
<dbReference type="InterPro" id="IPR022645">
    <property type="entry name" value="SecD/SecF_bac"/>
</dbReference>
<evidence type="ECO:0000313" key="11">
    <source>
        <dbReference type="EMBL" id="GAA4651174.1"/>
    </source>
</evidence>
<keyword evidence="8 9" id="KW-0472">Membrane</keyword>
<dbReference type="InterPro" id="IPR048634">
    <property type="entry name" value="SecD_SecF_C"/>
</dbReference>
<dbReference type="Pfam" id="PF07549">
    <property type="entry name" value="Sec_GG"/>
    <property type="match status" value="1"/>
</dbReference>
<accession>A0ABP8V5A5</accession>
<evidence type="ECO:0000256" key="7">
    <source>
        <dbReference type="ARBA" id="ARBA00023010"/>
    </source>
</evidence>
<comment type="caution">
    <text evidence="11">The sequence shown here is derived from an EMBL/GenBank/DDBJ whole genome shotgun (WGS) entry which is preliminary data.</text>
</comment>